<proteinExistence type="predicted"/>
<evidence type="ECO:0000313" key="1">
    <source>
        <dbReference type="EMBL" id="KAJ9061550.1"/>
    </source>
</evidence>
<protein>
    <submittedName>
        <fullName evidence="1">Uncharacterized protein</fullName>
    </submittedName>
</protein>
<comment type="caution">
    <text evidence="1">The sequence shown here is derived from an EMBL/GenBank/DDBJ whole genome shotgun (WGS) entry which is preliminary data.</text>
</comment>
<name>A0ACC2SGX3_9FUNG</name>
<organism evidence="1 2">
    <name type="scientific">Entomophthora muscae</name>
    <dbReference type="NCBI Taxonomy" id="34485"/>
    <lineage>
        <taxon>Eukaryota</taxon>
        <taxon>Fungi</taxon>
        <taxon>Fungi incertae sedis</taxon>
        <taxon>Zoopagomycota</taxon>
        <taxon>Entomophthoromycotina</taxon>
        <taxon>Entomophthoromycetes</taxon>
        <taxon>Entomophthorales</taxon>
        <taxon>Entomophthoraceae</taxon>
        <taxon>Entomophthora</taxon>
    </lineage>
</organism>
<keyword evidence="2" id="KW-1185">Reference proteome</keyword>
<evidence type="ECO:0000313" key="2">
    <source>
        <dbReference type="Proteomes" id="UP001165960"/>
    </source>
</evidence>
<reference evidence="1" key="1">
    <citation type="submission" date="2022-04" db="EMBL/GenBank/DDBJ databases">
        <title>Genome of the entomopathogenic fungus Entomophthora muscae.</title>
        <authorList>
            <person name="Elya C."/>
            <person name="Lovett B.R."/>
            <person name="Lee E."/>
            <person name="Macias A.M."/>
            <person name="Hajek A.E."/>
            <person name="De Bivort B.L."/>
            <person name="Kasson M.T."/>
            <person name="De Fine Licht H.H."/>
            <person name="Stajich J.E."/>
        </authorList>
    </citation>
    <scope>NUCLEOTIDE SEQUENCE</scope>
    <source>
        <strain evidence="1">Berkeley</strain>
    </source>
</reference>
<dbReference type="EMBL" id="QTSX02005058">
    <property type="protein sequence ID" value="KAJ9061550.1"/>
    <property type="molecule type" value="Genomic_DNA"/>
</dbReference>
<gene>
    <name evidence="1" type="ORF">DSO57_1019469</name>
</gene>
<accession>A0ACC2SGX3</accession>
<sequence>MSTEEYPGVIAIDFGTTHIRVAALDNKELNFTIPSCVAFTEDGILVGQDALEQRAKDPAQTILGIKRYLGRHPEHPLVKRESPIRLIGKQDATIMVVEYKGNQVEISPQGIVCIILG</sequence>
<dbReference type="Proteomes" id="UP001165960">
    <property type="component" value="Unassembled WGS sequence"/>
</dbReference>